<organism evidence="2 3">
    <name type="scientific">Oligella ureolytica</name>
    <dbReference type="NCBI Taxonomy" id="90244"/>
    <lineage>
        <taxon>Bacteria</taxon>
        <taxon>Pseudomonadati</taxon>
        <taxon>Pseudomonadota</taxon>
        <taxon>Betaproteobacteria</taxon>
        <taxon>Burkholderiales</taxon>
        <taxon>Alcaligenaceae</taxon>
        <taxon>Oligella</taxon>
    </lineage>
</organism>
<dbReference type="InterPro" id="IPR011204">
    <property type="entry name" value="Virulence_RhuM-like"/>
</dbReference>
<evidence type="ECO:0000313" key="1">
    <source>
        <dbReference type="EMBL" id="QPT39596.1"/>
    </source>
</evidence>
<dbReference type="AlphaFoldDB" id="A0A378XHB4"/>
<dbReference type="EMBL" id="CP065725">
    <property type="protein sequence ID" value="QPT39596.1"/>
    <property type="molecule type" value="Genomic_DNA"/>
</dbReference>
<dbReference type="EMBL" id="UGSB01000001">
    <property type="protein sequence ID" value="SUA56849.1"/>
    <property type="molecule type" value="Genomic_DNA"/>
</dbReference>
<reference evidence="2 3" key="1">
    <citation type="submission" date="2018-06" db="EMBL/GenBank/DDBJ databases">
        <authorList>
            <consortium name="Pathogen Informatics"/>
            <person name="Doyle S."/>
        </authorList>
    </citation>
    <scope>NUCLEOTIDE SEQUENCE [LARGE SCALE GENOMIC DNA]</scope>
    <source>
        <strain evidence="2 3">NCTC11997</strain>
    </source>
</reference>
<evidence type="ECO:0000313" key="2">
    <source>
        <dbReference type="EMBL" id="SUA56849.1"/>
    </source>
</evidence>
<reference evidence="1 4" key="2">
    <citation type="submission" date="2020-12" db="EMBL/GenBank/DDBJ databases">
        <title>FDA dAtabase for Regulatory Grade micrObial Sequences (FDA-ARGOS): Supporting development and validation of Infectious Disease Dx tests.</title>
        <authorList>
            <person name="Sproer C."/>
            <person name="Gronow S."/>
            <person name="Severitt S."/>
            <person name="Schroder I."/>
            <person name="Tallon L."/>
            <person name="Sadzewicz L."/>
            <person name="Zhao X."/>
            <person name="Boylan J."/>
            <person name="Ott S."/>
            <person name="Bowen H."/>
            <person name="Vavikolanu K."/>
            <person name="Mehta A."/>
            <person name="Aluvathingal J."/>
            <person name="Nadendla S."/>
            <person name="Lowell S."/>
            <person name="Myers T."/>
            <person name="Yan Y."/>
            <person name="Sichtig H."/>
        </authorList>
    </citation>
    <scope>NUCLEOTIDE SEQUENCE [LARGE SCALE GENOMIC DNA]</scope>
    <source>
        <strain evidence="1 4">FDAARGOS_872</strain>
    </source>
</reference>
<keyword evidence="4" id="KW-1185">Reference proteome</keyword>
<dbReference type="STRING" id="1122619.GCA_000373745_00455"/>
<dbReference type="PANTHER" id="PTHR35810">
    <property type="entry name" value="CYTOPLASMIC PROTEIN-RELATED"/>
    <property type="match status" value="1"/>
</dbReference>
<protein>
    <submittedName>
        <fullName evidence="1">Virulence RhuM family protein</fullName>
    </submittedName>
    <submittedName>
        <fullName evidence="2">Virulence protein</fullName>
    </submittedName>
</protein>
<gene>
    <name evidence="1" type="ORF">I6G29_10690</name>
    <name evidence="2" type="ORF">NCTC11997_02201</name>
</gene>
<dbReference type="PANTHER" id="PTHR35810:SF1">
    <property type="entry name" value="CYTOPLASMIC PROTEIN"/>
    <property type="match status" value="1"/>
</dbReference>
<name>A0A378XHB4_9BURK</name>
<dbReference type="RefSeq" id="WP_018573630.1">
    <property type="nucleotide sequence ID" value="NZ_CP065725.1"/>
</dbReference>
<dbReference type="OrthoDB" id="9802752at2"/>
<evidence type="ECO:0000313" key="3">
    <source>
        <dbReference type="Proteomes" id="UP000254603"/>
    </source>
</evidence>
<accession>A0A378XHB4</accession>
<dbReference type="Pfam" id="PF13310">
    <property type="entry name" value="Virulence_RhuM"/>
    <property type="match status" value="1"/>
</dbReference>
<sequence>MFDERELVRSATVSKNATVQLEVRREVESLVKYYNPDIIISIGYRVKYLHDTQFRIWATEWPRIYLQRHCAG</sequence>
<dbReference type="Proteomes" id="UP000594903">
    <property type="component" value="Chromosome"/>
</dbReference>
<proteinExistence type="predicted"/>
<evidence type="ECO:0000313" key="4">
    <source>
        <dbReference type="Proteomes" id="UP000594903"/>
    </source>
</evidence>
<dbReference type="Proteomes" id="UP000254603">
    <property type="component" value="Unassembled WGS sequence"/>
</dbReference>